<proteinExistence type="predicted"/>
<protein>
    <submittedName>
        <fullName evidence="2">Uncharacterized protein</fullName>
    </submittedName>
</protein>
<dbReference type="EMBL" id="BAQP01000008">
    <property type="protein sequence ID" value="GBQ19599.1"/>
    <property type="molecule type" value="Genomic_DNA"/>
</dbReference>
<organism evidence="2 3">
    <name type="scientific">Gluconacetobacter sacchari DSM 12717</name>
    <dbReference type="NCBI Taxonomy" id="1307940"/>
    <lineage>
        <taxon>Bacteria</taxon>
        <taxon>Pseudomonadati</taxon>
        <taxon>Pseudomonadota</taxon>
        <taxon>Alphaproteobacteria</taxon>
        <taxon>Acetobacterales</taxon>
        <taxon>Acetobacteraceae</taxon>
        <taxon>Gluconacetobacter</taxon>
    </lineage>
</organism>
<reference evidence="2" key="1">
    <citation type="submission" date="2013-04" db="EMBL/GenBank/DDBJ databases">
        <title>The genome sequencing project of 58 acetic acid bacteria.</title>
        <authorList>
            <person name="Okamoto-Kainuma A."/>
            <person name="Ishikawa M."/>
            <person name="Umino S."/>
            <person name="Koizumi Y."/>
            <person name="Shiwa Y."/>
            <person name="Yoshikawa H."/>
            <person name="Matsutani M."/>
            <person name="Matsushita K."/>
        </authorList>
    </citation>
    <scope>NUCLEOTIDE SEQUENCE</scope>
    <source>
        <strain evidence="2">DSM 12717</strain>
    </source>
</reference>
<comment type="caution">
    <text evidence="2">The sequence shown here is derived from an EMBL/GenBank/DDBJ whole genome shotgun (WGS) entry which is preliminary data.</text>
</comment>
<evidence type="ECO:0000313" key="2">
    <source>
        <dbReference type="EMBL" id="GBQ19599.1"/>
    </source>
</evidence>
<dbReference type="Proteomes" id="UP001060895">
    <property type="component" value="Unassembled WGS sequence"/>
</dbReference>
<accession>A0ABQ0P2E6</accession>
<evidence type="ECO:0000256" key="1">
    <source>
        <dbReference type="SAM" id="MobiDB-lite"/>
    </source>
</evidence>
<evidence type="ECO:0000313" key="3">
    <source>
        <dbReference type="Proteomes" id="UP001060895"/>
    </source>
</evidence>
<feature type="region of interest" description="Disordered" evidence="1">
    <location>
        <begin position="27"/>
        <end position="51"/>
    </location>
</feature>
<gene>
    <name evidence="2" type="ORF">AA12717_0302</name>
</gene>
<sequence length="51" mass="5453">MAMMGQAVEQSGRHFGIAEDVPPFAETQIGRDDDAGAFVEPAEQMEQQGTA</sequence>
<keyword evidence="3" id="KW-1185">Reference proteome</keyword>
<name>A0ABQ0P2E6_9PROT</name>